<comment type="subcellular location">
    <subcellularLocation>
        <location evidence="1">Nucleus</location>
    </subcellularLocation>
</comment>
<reference evidence="8 9" key="1">
    <citation type="journal article" date="2023" name="G3 (Bethesda)">
        <title>A chromosome-length genome assembly and annotation of blackberry (Rubus argutus, cv. 'Hillquist').</title>
        <authorList>
            <person name="Bruna T."/>
            <person name="Aryal R."/>
            <person name="Dudchenko O."/>
            <person name="Sargent D.J."/>
            <person name="Mead D."/>
            <person name="Buti M."/>
            <person name="Cavallini A."/>
            <person name="Hytonen T."/>
            <person name="Andres J."/>
            <person name="Pham M."/>
            <person name="Weisz D."/>
            <person name="Mascagni F."/>
            <person name="Usai G."/>
            <person name="Natali L."/>
            <person name="Bassil N."/>
            <person name="Fernandez G.E."/>
            <person name="Lomsadze A."/>
            <person name="Armour M."/>
            <person name="Olukolu B."/>
            <person name="Poorten T."/>
            <person name="Britton C."/>
            <person name="Davik J."/>
            <person name="Ashrafi H."/>
            <person name="Aiden E.L."/>
            <person name="Borodovsky M."/>
            <person name="Worthington M."/>
        </authorList>
    </citation>
    <scope>NUCLEOTIDE SEQUENCE [LARGE SCALE GENOMIC DNA]</scope>
    <source>
        <strain evidence="8">PI 553951</strain>
    </source>
</reference>
<accession>A0AAW1W752</accession>
<evidence type="ECO:0000256" key="5">
    <source>
        <dbReference type="ARBA" id="ARBA00023242"/>
    </source>
</evidence>
<dbReference type="GO" id="GO:0003677">
    <property type="term" value="F:DNA binding"/>
    <property type="evidence" value="ECO:0007669"/>
    <property type="project" value="UniProtKB-KW"/>
</dbReference>
<keyword evidence="3" id="KW-0238">DNA-binding</keyword>
<keyword evidence="4" id="KW-0804">Transcription</keyword>
<evidence type="ECO:0000259" key="7">
    <source>
        <dbReference type="PROSITE" id="PS51005"/>
    </source>
</evidence>
<dbReference type="InterPro" id="IPR036093">
    <property type="entry name" value="NAC_dom_sf"/>
</dbReference>
<dbReference type="GO" id="GO:0006355">
    <property type="term" value="P:regulation of DNA-templated transcription"/>
    <property type="evidence" value="ECO:0007669"/>
    <property type="project" value="InterPro"/>
</dbReference>
<dbReference type="AlphaFoldDB" id="A0AAW1W752"/>
<keyword evidence="5" id="KW-0539">Nucleus</keyword>
<dbReference type="PANTHER" id="PTHR31989">
    <property type="entry name" value="NAC DOMAIN-CONTAINING PROTEIN 82-RELATED"/>
    <property type="match status" value="1"/>
</dbReference>
<dbReference type="EMBL" id="JBEDUW010000006">
    <property type="protein sequence ID" value="KAK9919806.1"/>
    <property type="molecule type" value="Genomic_DNA"/>
</dbReference>
<evidence type="ECO:0000256" key="4">
    <source>
        <dbReference type="ARBA" id="ARBA00023163"/>
    </source>
</evidence>
<dbReference type="Gene3D" id="2.170.150.80">
    <property type="entry name" value="NAC domain"/>
    <property type="match status" value="1"/>
</dbReference>
<feature type="region of interest" description="Disordered" evidence="6">
    <location>
        <begin position="148"/>
        <end position="171"/>
    </location>
</feature>
<evidence type="ECO:0000256" key="6">
    <source>
        <dbReference type="SAM" id="MobiDB-lite"/>
    </source>
</evidence>
<keyword evidence="9" id="KW-1185">Reference proteome</keyword>
<protein>
    <recommendedName>
        <fullName evidence="7">NAC domain-containing protein</fullName>
    </recommendedName>
</protein>
<dbReference type="PROSITE" id="PS51005">
    <property type="entry name" value="NAC"/>
    <property type="match status" value="1"/>
</dbReference>
<name>A0AAW1W752_RUBAR</name>
<feature type="domain" description="NAC" evidence="7">
    <location>
        <begin position="1"/>
        <end position="172"/>
    </location>
</feature>
<evidence type="ECO:0000256" key="1">
    <source>
        <dbReference type="ARBA" id="ARBA00004123"/>
    </source>
</evidence>
<organism evidence="8 9">
    <name type="scientific">Rubus argutus</name>
    <name type="common">Southern blackberry</name>
    <dbReference type="NCBI Taxonomy" id="59490"/>
    <lineage>
        <taxon>Eukaryota</taxon>
        <taxon>Viridiplantae</taxon>
        <taxon>Streptophyta</taxon>
        <taxon>Embryophyta</taxon>
        <taxon>Tracheophyta</taxon>
        <taxon>Spermatophyta</taxon>
        <taxon>Magnoliopsida</taxon>
        <taxon>eudicotyledons</taxon>
        <taxon>Gunneridae</taxon>
        <taxon>Pentapetalae</taxon>
        <taxon>rosids</taxon>
        <taxon>fabids</taxon>
        <taxon>Rosales</taxon>
        <taxon>Rosaceae</taxon>
        <taxon>Rosoideae</taxon>
        <taxon>Rosoideae incertae sedis</taxon>
        <taxon>Rubus</taxon>
    </lineage>
</organism>
<dbReference type="SUPFAM" id="SSF101941">
    <property type="entry name" value="NAC domain"/>
    <property type="match status" value="1"/>
</dbReference>
<evidence type="ECO:0000313" key="8">
    <source>
        <dbReference type="EMBL" id="KAK9919806.1"/>
    </source>
</evidence>
<comment type="caution">
    <text evidence="8">The sequence shown here is derived from an EMBL/GenBank/DDBJ whole genome shotgun (WGS) entry which is preliminary data.</text>
</comment>
<dbReference type="Proteomes" id="UP001457282">
    <property type="component" value="Unassembled WGS sequence"/>
</dbReference>
<dbReference type="InterPro" id="IPR003441">
    <property type="entry name" value="NAC-dom"/>
</dbReference>
<keyword evidence="2" id="KW-0805">Transcription regulation</keyword>
<evidence type="ECO:0000313" key="9">
    <source>
        <dbReference type="Proteomes" id="UP001457282"/>
    </source>
</evidence>
<evidence type="ECO:0000256" key="2">
    <source>
        <dbReference type="ARBA" id="ARBA00023015"/>
    </source>
</evidence>
<proteinExistence type="predicted"/>
<dbReference type="GO" id="GO:0005634">
    <property type="term" value="C:nucleus"/>
    <property type="evidence" value="ECO:0007669"/>
    <property type="project" value="UniProtKB-SubCell"/>
</dbReference>
<dbReference type="Pfam" id="PF02365">
    <property type="entry name" value="NAM"/>
    <property type="match status" value="1"/>
</dbReference>
<sequence>MEVGLRFHPTDHELVAYYLRNKADMGNQFQCAFVSDCPEFYGEKEPWVIWNMYGGYNVEDGELLFLFTKRNKINPTSTRFDRKVGSGTWSGQYSKEIFAENGAAGKPVIGIKREFRYEGGCHSDQNNAWLMQEYELPEDDVTVLCTLKKNPRKPPPPPSTARKNNVKKTKRKLDNVVVQDHQLRKKPKAREVKREEIYEAQGSSSVDHQAGSSCNVLPYHHEQEDYRPEFVVPGDLGDTVYISVDELLTPTPGDPVHECCCCPSESKKFQDQFF</sequence>
<evidence type="ECO:0000256" key="3">
    <source>
        <dbReference type="ARBA" id="ARBA00023125"/>
    </source>
</evidence>
<gene>
    <name evidence="8" type="ORF">M0R45_028383</name>
</gene>